<dbReference type="Proteomes" id="UP000886881">
    <property type="component" value="Unassembled WGS sequence"/>
</dbReference>
<dbReference type="GO" id="GO:0006396">
    <property type="term" value="P:RNA processing"/>
    <property type="evidence" value="ECO:0007669"/>
    <property type="project" value="InterPro"/>
</dbReference>
<dbReference type="Pfam" id="PF22435">
    <property type="entry name" value="MRM3-like_sub_bind"/>
    <property type="match status" value="1"/>
</dbReference>
<dbReference type="InterPro" id="IPR001537">
    <property type="entry name" value="SpoU_MeTrfase"/>
</dbReference>
<gene>
    <name evidence="6" type="ORF">IAC35_04830</name>
</gene>
<evidence type="ECO:0000313" key="6">
    <source>
        <dbReference type="EMBL" id="HIT47164.1"/>
    </source>
</evidence>
<dbReference type="Gene3D" id="3.30.1330.30">
    <property type="match status" value="1"/>
</dbReference>
<dbReference type="InterPro" id="IPR053888">
    <property type="entry name" value="MRM3-like_sub_bind"/>
</dbReference>
<dbReference type="GO" id="GO:0032259">
    <property type="term" value="P:methylation"/>
    <property type="evidence" value="ECO:0007669"/>
    <property type="project" value="UniProtKB-KW"/>
</dbReference>
<evidence type="ECO:0000259" key="5">
    <source>
        <dbReference type="Pfam" id="PF22435"/>
    </source>
</evidence>
<accession>A0A9D1GNV3</accession>
<dbReference type="GO" id="GO:0008173">
    <property type="term" value="F:RNA methyltransferase activity"/>
    <property type="evidence" value="ECO:0007669"/>
    <property type="project" value="InterPro"/>
</dbReference>
<dbReference type="SUPFAM" id="SSF55315">
    <property type="entry name" value="L30e-like"/>
    <property type="match status" value="1"/>
</dbReference>
<dbReference type="InterPro" id="IPR029064">
    <property type="entry name" value="Ribosomal_eL30-like_sf"/>
</dbReference>
<sequence>MLTNAEIKTIRSLREKKFRDELGLFTVEGEKSVAEALASSFEVVRVLRAEDIGASAMERISQCATPSPVLAVVRMPKEDMPAELPDGLVLALDSVRDPGNFGTILRIADWFGVKHVYASHDTVETFNPKAVQASMGSVFRVSVHRADLSPVCRAFKDAGRKVCGTVLDGENIYAAELDADGLVVMGNESTGISDEVRRLLDCRLRIPSFGGGAESLNVAVATAVTLSEFRRR</sequence>
<comment type="caution">
    <text evidence="6">The sequence shown here is derived from an EMBL/GenBank/DDBJ whole genome shotgun (WGS) entry which is preliminary data.</text>
</comment>
<evidence type="ECO:0000256" key="1">
    <source>
        <dbReference type="ARBA" id="ARBA00007228"/>
    </source>
</evidence>
<dbReference type="InterPro" id="IPR029026">
    <property type="entry name" value="tRNA_m1G_MTases_N"/>
</dbReference>
<evidence type="ECO:0000256" key="3">
    <source>
        <dbReference type="ARBA" id="ARBA00022679"/>
    </source>
</evidence>
<feature type="domain" description="tRNA/rRNA methyltransferase SpoU type" evidence="4">
    <location>
        <begin position="88"/>
        <end position="226"/>
    </location>
</feature>
<reference evidence="6" key="1">
    <citation type="submission" date="2020-10" db="EMBL/GenBank/DDBJ databases">
        <authorList>
            <person name="Gilroy R."/>
        </authorList>
    </citation>
    <scope>NUCLEOTIDE SEQUENCE</scope>
    <source>
        <strain evidence="6">ChiHecec2B26-709</strain>
    </source>
</reference>
<evidence type="ECO:0000259" key="4">
    <source>
        <dbReference type="Pfam" id="PF00588"/>
    </source>
</evidence>
<dbReference type="EMBL" id="DVLC01000092">
    <property type="protein sequence ID" value="HIT47164.1"/>
    <property type="molecule type" value="Genomic_DNA"/>
</dbReference>
<feature type="domain" description="MRM3-like substrate binding" evidence="5">
    <location>
        <begin position="4"/>
        <end position="56"/>
    </location>
</feature>
<organism evidence="6 7">
    <name type="scientific">Candidatus Cryptobacteroides merdipullorum</name>
    <dbReference type="NCBI Taxonomy" id="2840771"/>
    <lineage>
        <taxon>Bacteria</taxon>
        <taxon>Pseudomonadati</taxon>
        <taxon>Bacteroidota</taxon>
        <taxon>Bacteroidia</taxon>
        <taxon>Bacteroidales</taxon>
        <taxon>Candidatus Cryptobacteroides</taxon>
    </lineage>
</organism>
<dbReference type="SUPFAM" id="SSF75217">
    <property type="entry name" value="alpha/beta knot"/>
    <property type="match status" value="1"/>
</dbReference>
<evidence type="ECO:0000256" key="2">
    <source>
        <dbReference type="ARBA" id="ARBA00022603"/>
    </source>
</evidence>
<keyword evidence="3" id="KW-0808">Transferase</keyword>
<dbReference type="PANTHER" id="PTHR43191">
    <property type="entry name" value="RRNA METHYLTRANSFERASE 3"/>
    <property type="match status" value="1"/>
</dbReference>
<dbReference type="InterPro" id="IPR051259">
    <property type="entry name" value="rRNA_Methyltransferase"/>
</dbReference>
<reference evidence="6" key="2">
    <citation type="journal article" date="2021" name="PeerJ">
        <title>Extensive microbial diversity within the chicken gut microbiome revealed by metagenomics and culture.</title>
        <authorList>
            <person name="Gilroy R."/>
            <person name="Ravi A."/>
            <person name="Getino M."/>
            <person name="Pursley I."/>
            <person name="Horton D.L."/>
            <person name="Alikhan N.F."/>
            <person name="Baker D."/>
            <person name="Gharbi K."/>
            <person name="Hall N."/>
            <person name="Watson M."/>
            <person name="Adriaenssens E.M."/>
            <person name="Foster-Nyarko E."/>
            <person name="Jarju S."/>
            <person name="Secka A."/>
            <person name="Antonio M."/>
            <person name="Oren A."/>
            <person name="Chaudhuri R.R."/>
            <person name="La Ragione R."/>
            <person name="Hildebrand F."/>
            <person name="Pallen M.J."/>
        </authorList>
    </citation>
    <scope>NUCLEOTIDE SEQUENCE</scope>
    <source>
        <strain evidence="6">ChiHecec2B26-709</strain>
    </source>
</reference>
<comment type="similarity">
    <text evidence="1">Belongs to the class IV-like SAM-binding methyltransferase superfamily. RNA methyltransferase TrmH family.</text>
</comment>
<dbReference type="CDD" id="cd18109">
    <property type="entry name" value="SpoU-like_RNA-MTase"/>
    <property type="match status" value="1"/>
</dbReference>
<dbReference type="GO" id="GO:0003723">
    <property type="term" value="F:RNA binding"/>
    <property type="evidence" value="ECO:0007669"/>
    <property type="project" value="InterPro"/>
</dbReference>
<evidence type="ECO:0000313" key="7">
    <source>
        <dbReference type="Proteomes" id="UP000886881"/>
    </source>
</evidence>
<proteinExistence type="inferred from homology"/>
<name>A0A9D1GNV3_9BACT</name>
<keyword evidence="2 6" id="KW-0489">Methyltransferase</keyword>
<protein>
    <submittedName>
        <fullName evidence="6">RNA methyltransferase</fullName>
    </submittedName>
</protein>
<dbReference type="Pfam" id="PF00588">
    <property type="entry name" value="SpoU_methylase"/>
    <property type="match status" value="1"/>
</dbReference>
<dbReference type="AlphaFoldDB" id="A0A9D1GNV3"/>
<dbReference type="InterPro" id="IPR029028">
    <property type="entry name" value="Alpha/beta_knot_MTases"/>
</dbReference>
<dbReference type="Gene3D" id="3.40.1280.10">
    <property type="match status" value="1"/>
</dbReference>
<dbReference type="PANTHER" id="PTHR43191:SF2">
    <property type="entry name" value="RRNA METHYLTRANSFERASE 3, MITOCHONDRIAL"/>
    <property type="match status" value="1"/>
</dbReference>